<accession>A0A315Z6H1</accession>
<evidence type="ECO:0000256" key="1">
    <source>
        <dbReference type="SAM" id="SignalP"/>
    </source>
</evidence>
<gene>
    <name evidence="2" type="ORF">BC781_10581</name>
</gene>
<comment type="caution">
    <text evidence="2">The sequence shown here is derived from an EMBL/GenBank/DDBJ whole genome shotgun (WGS) entry which is preliminary data.</text>
</comment>
<feature type="chain" id="PRO_5016395844" description="Secreted protein (Por secretion system target)" evidence="1">
    <location>
        <begin position="20"/>
        <end position="198"/>
    </location>
</feature>
<feature type="signal peptide" evidence="1">
    <location>
        <begin position="1"/>
        <end position="19"/>
    </location>
</feature>
<name>A0A315Z6H1_SEDFL</name>
<sequence length="198" mass="23133">MKKLLFCSLLLLRVLISFAEDGLISYSFKSSVDHKSATLKLRNVSGERVTYSIKDMKGTRFLHKMIVDVKSANEVVNFSYLPQGDYLFIMELSDRRVIKTFSINEERKAIMTSHKMLLKHGDPFYLRLKEKKLEFVMSNKFEEEYGLEILDENGLLVYSTSFIESEIKKRFNLEKLKSGVYTLKLEGDHFNFEDTLEL</sequence>
<dbReference type="Proteomes" id="UP000245535">
    <property type="component" value="Unassembled WGS sequence"/>
</dbReference>
<dbReference type="EMBL" id="QGDO01000005">
    <property type="protein sequence ID" value="PWJ40018.1"/>
    <property type="molecule type" value="Genomic_DNA"/>
</dbReference>
<organism evidence="2 3">
    <name type="scientific">Sediminitomix flava</name>
    <dbReference type="NCBI Taxonomy" id="379075"/>
    <lineage>
        <taxon>Bacteria</taxon>
        <taxon>Pseudomonadati</taxon>
        <taxon>Bacteroidota</taxon>
        <taxon>Cytophagia</taxon>
        <taxon>Cytophagales</taxon>
        <taxon>Flammeovirgaceae</taxon>
        <taxon>Sediminitomix</taxon>
    </lineage>
</organism>
<protein>
    <recommendedName>
        <fullName evidence="4">Secreted protein (Por secretion system target)</fullName>
    </recommendedName>
</protein>
<dbReference type="OrthoDB" id="977990at2"/>
<reference evidence="2 3" key="1">
    <citation type="submission" date="2018-03" db="EMBL/GenBank/DDBJ databases">
        <title>Genomic Encyclopedia of Archaeal and Bacterial Type Strains, Phase II (KMG-II): from individual species to whole genera.</title>
        <authorList>
            <person name="Goeker M."/>
        </authorList>
    </citation>
    <scope>NUCLEOTIDE SEQUENCE [LARGE SCALE GENOMIC DNA]</scope>
    <source>
        <strain evidence="2 3">DSM 28229</strain>
    </source>
</reference>
<evidence type="ECO:0000313" key="3">
    <source>
        <dbReference type="Proteomes" id="UP000245535"/>
    </source>
</evidence>
<keyword evidence="3" id="KW-1185">Reference proteome</keyword>
<dbReference type="AlphaFoldDB" id="A0A315Z6H1"/>
<proteinExistence type="predicted"/>
<evidence type="ECO:0008006" key="4">
    <source>
        <dbReference type="Google" id="ProtNLM"/>
    </source>
</evidence>
<dbReference type="RefSeq" id="WP_109620367.1">
    <property type="nucleotide sequence ID" value="NZ_QGDO01000005.1"/>
</dbReference>
<evidence type="ECO:0000313" key="2">
    <source>
        <dbReference type="EMBL" id="PWJ40018.1"/>
    </source>
</evidence>
<keyword evidence="1" id="KW-0732">Signal</keyword>